<dbReference type="SUPFAM" id="SSF55048">
    <property type="entry name" value="Probable ACP-binding domain of malonyl-CoA ACP transacylase"/>
    <property type="match status" value="1"/>
</dbReference>
<dbReference type="EMBL" id="FNVU01000028">
    <property type="protein sequence ID" value="SEG93580.1"/>
    <property type="molecule type" value="Genomic_DNA"/>
</dbReference>
<feature type="domain" description="Malonyl-CoA:ACP transacylase (MAT)" evidence="3">
    <location>
        <begin position="25"/>
        <end position="325"/>
    </location>
</feature>
<sequence length="341" mass="35479">MSTARTAGLPAPSRPPGEGLPIALLLPGQGAQQPGMATGLYQREPVFTASMDAFFELMGREGTELRQDWLAEHPRVPLDDASRAQPLLFAVGYALGRSLLERGVRPAVMLGHSVGELAAAALAGVFDLAAAARLMSARSAAMAATAPGGMLAVAARPEDLAHLVAGRSGGGRQTIAVGAVNAPAQTVLSGLEPHLSEVAAELAGAGVTARRVPALQAFHTPAIAGAADAFRRAFDTVPLHAPSIPVRSTRTGRLVTPAQAVDGAFWAEQLAEPVLFWPALDSLLRQGDFLLMEAGPGQSLSMLARRHPHIRARRSRVLPLLPARAGDDLGTFLAAVSHVHP</sequence>
<keyword evidence="5" id="KW-1185">Reference proteome</keyword>
<protein>
    <submittedName>
        <fullName evidence="4">Acyl transferase domain-containing protein</fullName>
    </submittedName>
</protein>
<organism evidence="4 5">
    <name type="scientific">Actinacidiphila yanglinensis</name>
    <dbReference type="NCBI Taxonomy" id="310779"/>
    <lineage>
        <taxon>Bacteria</taxon>
        <taxon>Bacillati</taxon>
        <taxon>Actinomycetota</taxon>
        <taxon>Actinomycetes</taxon>
        <taxon>Kitasatosporales</taxon>
        <taxon>Streptomycetaceae</taxon>
        <taxon>Actinacidiphila</taxon>
    </lineage>
</organism>
<dbReference type="InterPro" id="IPR016036">
    <property type="entry name" value="Malonyl_transacylase_ACP-bd"/>
</dbReference>
<dbReference type="Gene3D" id="3.40.366.10">
    <property type="entry name" value="Malonyl-Coenzyme A Acyl Carrier Protein, domain 2"/>
    <property type="match status" value="1"/>
</dbReference>
<evidence type="ECO:0000313" key="5">
    <source>
        <dbReference type="Proteomes" id="UP000236754"/>
    </source>
</evidence>
<evidence type="ECO:0000313" key="4">
    <source>
        <dbReference type="EMBL" id="SEG93580.1"/>
    </source>
</evidence>
<evidence type="ECO:0000256" key="2">
    <source>
        <dbReference type="ARBA" id="ARBA00022553"/>
    </source>
</evidence>
<dbReference type="RefSeq" id="WP_103890590.1">
    <property type="nucleotide sequence ID" value="NZ_FNVU01000028.1"/>
</dbReference>
<dbReference type="InterPro" id="IPR016035">
    <property type="entry name" value="Acyl_Trfase/lysoPLipase"/>
</dbReference>
<gene>
    <name evidence="4" type="ORF">SAMN05216223_12820</name>
</gene>
<dbReference type="Pfam" id="PF00698">
    <property type="entry name" value="Acyl_transf_1"/>
    <property type="match status" value="1"/>
</dbReference>
<dbReference type="SUPFAM" id="SSF52151">
    <property type="entry name" value="FabD/lysophospholipase-like"/>
    <property type="match status" value="1"/>
</dbReference>
<dbReference type="GO" id="GO:0004312">
    <property type="term" value="F:fatty acid synthase activity"/>
    <property type="evidence" value="ECO:0007669"/>
    <property type="project" value="TreeGrafter"/>
</dbReference>
<dbReference type="GO" id="GO:0006633">
    <property type="term" value="P:fatty acid biosynthetic process"/>
    <property type="evidence" value="ECO:0007669"/>
    <property type="project" value="TreeGrafter"/>
</dbReference>
<dbReference type="PANTHER" id="PTHR43775">
    <property type="entry name" value="FATTY ACID SYNTHASE"/>
    <property type="match status" value="1"/>
</dbReference>
<dbReference type="SMART" id="SM00827">
    <property type="entry name" value="PKS_AT"/>
    <property type="match status" value="1"/>
</dbReference>
<dbReference type="Gene3D" id="3.30.70.3290">
    <property type="match status" value="1"/>
</dbReference>
<proteinExistence type="predicted"/>
<name>A0A1H6E760_9ACTN</name>
<accession>A0A1H6E760</accession>
<evidence type="ECO:0000259" key="3">
    <source>
        <dbReference type="SMART" id="SM00827"/>
    </source>
</evidence>
<dbReference type="InterPro" id="IPR050091">
    <property type="entry name" value="PKS_NRPS_Biosynth_Enz"/>
</dbReference>
<keyword evidence="1" id="KW-0596">Phosphopantetheine</keyword>
<keyword evidence="2" id="KW-0597">Phosphoprotein</keyword>
<dbReference type="Gene3D" id="3.30.70.250">
    <property type="entry name" value="Malonyl-CoA ACP transacylase, ACP-binding"/>
    <property type="match status" value="1"/>
</dbReference>
<dbReference type="InterPro" id="IPR001227">
    <property type="entry name" value="Ac_transferase_dom_sf"/>
</dbReference>
<dbReference type="Proteomes" id="UP000236754">
    <property type="component" value="Unassembled WGS sequence"/>
</dbReference>
<dbReference type="OrthoDB" id="9778690at2"/>
<dbReference type="InterPro" id="IPR014043">
    <property type="entry name" value="Acyl_transferase_dom"/>
</dbReference>
<evidence type="ECO:0000256" key="1">
    <source>
        <dbReference type="ARBA" id="ARBA00022450"/>
    </source>
</evidence>
<keyword evidence="4" id="KW-0808">Transferase</keyword>
<dbReference type="AlphaFoldDB" id="A0A1H6E760"/>
<reference evidence="4 5" key="1">
    <citation type="submission" date="2016-10" db="EMBL/GenBank/DDBJ databases">
        <authorList>
            <person name="de Groot N.N."/>
        </authorList>
    </citation>
    <scope>NUCLEOTIDE SEQUENCE [LARGE SCALE GENOMIC DNA]</scope>
    <source>
        <strain evidence="4 5">CGMCC 4.2023</strain>
    </source>
</reference>
<dbReference type="PANTHER" id="PTHR43775:SF37">
    <property type="entry name" value="SI:DKEY-61P9.11"/>
    <property type="match status" value="1"/>
</dbReference>